<feature type="modified residue" description="N6-(pyridoxal phosphate)lysine" evidence="6">
    <location>
        <position position="293"/>
    </location>
</feature>
<name>A0A8J3TNG7_9ACTN</name>
<evidence type="ECO:0000256" key="4">
    <source>
        <dbReference type="ARBA" id="ARBA00022898"/>
    </source>
</evidence>
<dbReference type="PANTHER" id="PTHR11999">
    <property type="entry name" value="GROUP II PYRIDOXAL-5-PHOSPHATE DECARBOXYLASE"/>
    <property type="match status" value="1"/>
</dbReference>
<reference evidence="8 9" key="1">
    <citation type="submission" date="2021-01" db="EMBL/GenBank/DDBJ databases">
        <title>Whole genome shotgun sequence of Planotetraspora mira NBRC 15435.</title>
        <authorList>
            <person name="Komaki H."/>
            <person name="Tamura T."/>
        </authorList>
    </citation>
    <scope>NUCLEOTIDE SEQUENCE [LARGE SCALE GENOMIC DNA]</scope>
    <source>
        <strain evidence="8 9">NBRC 15435</strain>
    </source>
</reference>
<dbReference type="RefSeq" id="WP_203953119.1">
    <property type="nucleotide sequence ID" value="NZ_BOOO01000013.1"/>
</dbReference>
<dbReference type="EMBL" id="BOOO01000013">
    <property type="protein sequence ID" value="GII29126.1"/>
    <property type="molecule type" value="Genomic_DNA"/>
</dbReference>
<evidence type="ECO:0000256" key="1">
    <source>
        <dbReference type="ARBA" id="ARBA00001933"/>
    </source>
</evidence>
<comment type="cofactor">
    <cofactor evidence="1 6 7">
        <name>pyridoxal 5'-phosphate</name>
        <dbReference type="ChEBI" id="CHEBI:597326"/>
    </cofactor>
</comment>
<organism evidence="8 9">
    <name type="scientific">Planotetraspora mira</name>
    <dbReference type="NCBI Taxonomy" id="58121"/>
    <lineage>
        <taxon>Bacteria</taxon>
        <taxon>Bacillati</taxon>
        <taxon>Actinomycetota</taxon>
        <taxon>Actinomycetes</taxon>
        <taxon>Streptosporangiales</taxon>
        <taxon>Streptosporangiaceae</taxon>
        <taxon>Planotetraspora</taxon>
    </lineage>
</organism>
<evidence type="ECO:0000256" key="6">
    <source>
        <dbReference type="PIRSR" id="PIRSR602129-50"/>
    </source>
</evidence>
<sequence>MDKPDWAAPLTEAYERSLGYLTGLPDRPVGNTMNWPDLREAFGGPLPDGPEDAREVVAKLATAAEPGLVNTPSGRFFGFVVGGAHPAALAADWLATTWDQNACLAALAPSASAVEEVAGQWLVRLFGLPAQTSVGFVTGGQMANFTALAAARHEMLRREGWDVEADGLAGAPRLRVLAGRQRHDSIDRALRFLGLGRNAITPVETDDQGRMRPDALAEALAEGGGPTIVCAQIGGVNTGAFDPVGEICAIAHQAGAWVHVDGAFGLWAAASPRLRHLTAGVEMADSWATDGHKWLNVPYDSGMVFCAHPEAHRAAMGIRAGYLIHGADGERDPLDYTPDFSRRARGFAVYAAIRTLGRTGIADLVERCCTLAGRFAGRLAAHDGVEVLNEVSLNQVLVRFLSPDGDHDGHTRAVVDRVQREGTCWMSGTVWQGRAAMRISVSNWSTDQDDVDRSVEAILRCARPDAGGR</sequence>
<evidence type="ECO:0000256" key="5">
    <source>
        <dbReference type="ARBA" id="ARBA00023239"/>
    </source>
</evidence>
<evidence type="ECO:0000256" key="3">
    <source>
        <dbReference type="ARBA" id="ARBA00022793"/>
    </source>
</evidence>
<keyword evidence="8" id="KW-0808">Transferase</keyword>
<gene>
    <name evidence="8" type="ORF">Pmi06nite_25680</name>
</gene>
<evidence type="ECO:0000313" key="8">
    <source>
        <dbReference type="EMBL" id="GII29126.1"/>
    </source>
</evidence>
<dbReference type="Pfam" id="PF00282">
    <property type="entry name" value="Pyridoxal_deC"/>
    <property type="match status" value="1"/>
</dbReference>
<dbReference type="Gene3D" id="3.90.1150.10">
    <property type="entry name" value="Aspartate Aminotransferase, domain 1"/>
    <property type="match status" value="1"/>
</dbReference>
<dbReference type="InterPro" id="IPR002129">
    <property type="entry name" value="PyrdxlP-dep_de-COase"/>
</dbReference>
<dbReference type="Gene3D" id="3.40.640.10">
    <property type="entry name" value="Type I PLP-dependent aspartate aminotransferase-like (Major domain)"/>
    <property type="match status" value="1"/>
</dbReference>
<dbReference type="InterPro" id="IPR015424">
    <property type="entry name" value="PyrdxlP-dep_Trfase"/>
</dbReference>
<keyword evidence="3" id="KW-0210">Decarboxylase</keyword>
<keyword evidence="5 7" id="KW-0456">Lyase</keyword>
<dbReference type="SUPFAM" id="SSF53383">
    <property type="entry name" value="PLP-dependent transferases"/>
    <property type="match status" value="1"/>
</dbReference>
<dbReference type="GO" id="GO:0008483">
    <property type="term" value="F:transaminase activity"/>
    <property type="evidence" value="ECO:0007669"/>
    <property type="project" value="UniProtKB-KW"/>
</dbReference>
<dbReference type="InterPro" id="IPR010977">
    <property type="entry name" value="Aromatic_deC"/>
</dbReference>
<evidence type="ECO:0000256" key="2">
    <source>
        <dbReference type="ARBA" id="ARBA00009533"/>
    </source>
</evidence>
<dbReference type="PANTHER" id="PTHR11999:SF70">
    <property type="entry name" value="MIP05841P"/>
    <property type="match status" value="1"/>
</dbReference>
<dbReference type="Proteomes" id="UP000650628">
    <property type="component" value="Unassembled WGS sequence"/>
</dbReference>
<dbReference type="AlphaFoldDB" id="A0A8J3TNG7"/>
<comment type="caution">
    <text evidence="8">The sequence shown here is derived from an EMBL/GenBank/DDBJ whole genome shotgun (WGS) entry which is preliminary data.</text>
</comment>
<dbReference type="InterPro" id="IPR015422">
    <property type="entry name" value="PyrdxlP-dep_Trfase_small"/>
</dbReference>
<evidence type="ECO:0000313" key="9">
    <source>
        <dbReference type="Proteomes" id="UP000650628"/>
    </source>
</evidence>
<accession>A0A8J3TNG7</accession>
<keyword evidence="4 6" id="KW-0663">Pyridoxal phosphate</keyword>
<dbReference type="GO" id="GO:0004058">
    <property type="term" value="F:aromatic-L-amino-acid decarboxylase activity"/>
    <property type="evidence" value="ECO:0007669"/>
    <property type="project" value="UniProtKB-ARBA"/>
</dbReference>
<evidence type="ECO:0000256" key="7">
    <source>
        <dbReference type="RuleBase" id="RU000382"/>
    </source>
</evidence>
<comment type="similarity">
    <text evidence="2 7">Belongs to the group II decarboxylase family.</text>
</comment>
<keyword evidence="8" id="KW-0032">Aminotransferase</keyword>
<dbReference type="GO" id="GO:0030170">
    <property type="term" value="F:pyridoxal phosphate binding"/>
    <property type="evidence" value="ECO:0007669"/>
    <property type="project" value="InterPro"/>
</dbReference>
<keyword evidence="9" id="KW-1185">Reference proteome</keyword>
<dbReference type="InterPro" id="IPR015421">
    <property type="entry name" value="PyrdxlP-dep_Trfase_major"/>
</dbReference>
<proteinExistence type="inferred from homology"/>
<dbReference type="GO" id="GO:0019752">
    <property type="term" value="P:carboxylic acid metabolic process"/>
    <property type="evidence" value="ECO:0007669"/>
    <property type="project" value="InterPro"/>
</dbReference>
<protein>
    <submittedName>
        <fullName evidence="8">Aspartate aminotransferase family protein</fullName>
    </submittedName>
</protein>